<dbReference type="InterPro" id="IPR033248">
    <property type="entry name" value="Transketolase_C"/>
</dbReference>
<keyword evidence="2" id="KW-0560">Oxidoreductase</keyword>
<comment type="caution">
    <text evidence="5">The sequence shown here is derived from an EMBL/GenBank/DDBJ whole genome shotgun (WGS) entry which is preliminary data.</text>
</comment>
<proteinExistence type="predicted"/>
<name>A0A7I9VN96_9BACT</name>
<dbReference type="SUPFAM" id="SSF52518">
    <property type="entry name" value="Thiamin diphosphate-binding fold (THDP-binding)"/>
    <property type="match status" value="1"/>
</dbReference>
<dbReference type="InterPro" id="IPR005475">
    <property type="entry name" value="Transketolase-like_Pyr-bd"/>
</dbReference>
<dbReference type="PANTHER" id="PTHR43257:SF2">
    <property type="entry name" value="PYRUVATE DEHYDROGENASE E1 COMPONENT SUBUNIT BETA"/>
    <property type="match status" value="1"/>
</dbReference>
<protein>
    <submittedName>
        <fullName evidence="5">Pyruvate dehydrogenase subunit beta</fullName>
    </submittedName>
</protein>
<organism evidence="5 6">
    <name type="scientific">Anaeromyxobacter diazotrophicus</name>
    <dbReference type="NCBI Taxonomy" id="2590199"/>
    <lineage>
        <taxon>Bacteria</taxon>
        <taxon>Pseudomonadati</taxon>
        <taxon>Myxococcota</taxon>
        <taxon>Myxococcia</taxon>
        <taxon>Myxococcales</taxon>
        <taxon>Cystobacterineae</taxon>
        <taxon>Anaeromyxobacteraceae</taxon>
        <taxon>Anaeromyxobacter</taxon>
    </lineage>
</organism>
<dbReference type="Proteomes" id="UP000503640">
    <property type="component" value="Unassembled WGS sequence"/>
</dbReference>
<keyword evidence="3" id="KW-0786">Thiamine pyrophosphate</keyword>
<dbReference type="CDD" id="cd07036">
    <property type="entry name" value="TPP_PYR_E1-PDHc-beta_like"/>
    <property type="match status" value="1"/>
</dbReference>
<dbReference type="InterPro" id="IPR009014">
    <property type="entry name" value="Transketo_C/PFOR_II"/>
</dbReference>
<dbReference type="InterPro" id="IPR029061">
    <property type="entry name" value="THDP-binding"/>
</dbReference>
<feature type="domain" description="Transketolase-like pyrimidine-binding" evidence="4">
    <location>
        <begin position="31"/>
        <end position="206"/>
    </location>
</feature>
<dbReference type="AlphaFoldDB" id="A0A7I9VN96"/>
<dbReference type="Gene3D" id="3.40.50.970">
    <property type="match status" value="1"/>
</dbReference>
<evidence type="ECO:0000259" key="4">
    <source>
        <dbReference type="SMART" id="SM00861"/>
    </source>
</evidence>
<evidence type="ECO:0000256" key="2">
    <source>
        <dbReference type="ARBA" id="ARBA00023002"/>
    </source>
</evidence>
<evidence type="ECO:0000313" key="6">
    <source>
        <dbReference type="Proteomes" id="UP000503640"/>
    </source>
</evidence>
<dbReference type="GO" id="GO:0016491">
    <property type="term" value="F:oxidoreductase activity"/>
    <property type="evidence" value="ECO:0007669"/>
    <property type="project" value="UniProtKB-KW"/>
</dbReference>
<dbReference type="NCBIfam" id="NF008854">
    <property type="entry name" value="PRK11892.1"/>
    <property type="match status" value="1"/>
</dbReference>
<dbReference type="RefSeq" id="WP_255499663.1">
    <property type="nucleotide sequence ID" value="NZ_BJTG01000006.1"/>
</dbReference>
<dbReference type="SMART" id="SM00861">
    <property type="entry name" value="Transket_pyr"/>
    <property type="match status" value="1"/>
</dbReference>
<dbReference type="Pfam" id="PF02780">
    <property type="entry name" value="Transketolase_C"/>
    <property type="match status" value="1"/>
</dbReference>
<keyword evidence="5" id="KW-0670">Pyruvate</keyword>
<dbReference type="PANTHER" id="PTHR43257">
    <property type="entry name" value="PYRUVATE DEHYDROGENASE E1 COMPONENT BETA SUBUNIT"/>
    <property type="match status" value="1"/>
</dbReference>
<dbReference type="SUPFAM" id="SSF52922">
    <property type="entry name" value="TK C-terminal domain-like"/>
    <property type="match status" value="1"/>
</dbReference>
<dbReference type="FunFam" id="3.40.50.920:FF:000001">
    <property type="entry name" value="Pyruvate dehydrogenase E1 beta subunit"/>
    <property type="match status" value="1"/>
</dbReference>
<gene>
    <name evidence="5" type="primary">acoB</name>
    <name evidence="5" type="ORF">AMYX_26020</name>
</gene>
<dbReference type="Pfam" id="PF02779">
    <property type="entry name" value="Transket_pyr"/>
    <property type="match status" value="1"/>
</dbReference>
<evidence type="ECO:0000313" key="5">
    <source>
        <dbReference type="EMBL" id="GEJ57861.1"/>
    </source>
</evidence>
<sequence>MTGGGEPAGPAPSLFLAAAAEARKNRRMPVLSYREALNQAMREEMARDDRVFLLGEEVGQYNGAYKVSQGLLKEFGPWRVVDSPISELGFAGLGVGAAIAGLRPIIEFMTWNFALLAYDQIVNNAAKMRSMSGGQLTCPVVFRGAQGAAHQLASQHSQVFENIYAYIPGLKVAVPATPRDAKGLLKTAIRDEDPVVFMESEVLYGSKGEVEEGELLIPFGQAEIVRDGGDVTIVAWQKMRFVALKAAELLEQEGIHACVIDPRTLRPFDLPAVLGSVARTHRCVIVEEGWPWMGSGAQLADAVQRHAFDDLDAPVLRVTGRDVPMPYAKPLEHEVLPTPERVVEACKNVLYRT</sequence>
<reference evidence="6" key="1">
    <citation type="journal article" date="2020" name="Appl. Environ. Microbiol.">
        <title>Diazotrophic Anaeromyxobacter Isolates from Soils.</title>
        <authorList>
            <person name="Masuda Y."/>
            <person name="Yamanaka H."/>
            <person name="Xu Z.X."/>
            <person name="Shiratori Y."/>
            <person name="Aono T."/>
            <person name="Amachi S."/>
            <person name="Senoo K."/>
            <person name="Itoh H."/>
        </authorList>
    </citation>
    <scope>NUCLEOTIDE SEQUENCE [LARGE SCALE GENOMIC DNA]</scope>
    <source>
        <strain evidence="6">R267</strain>
    </source>
</reference>
<dbReference type="Gene3D" id="3.40.50.920">
    <property type="match status" value="1"/>
</dbReference>
<keyword evidence="6" id="KW-1185">Reference proteome</keyword>
<dbReference type="NCBIfam" id="NF006667">
    <property type="entry name" value="PRK09212.1"/>
    <property type="match status" value="1"/>
</dbReference>
<comment type="cofactor">
    <cofactor evidence="1">
        <name>thiamine diphosphate</name>
        <dbReference type="ChEBI" id="CHEBI:58937"/>
    </cofactor>
</comment>
<dbReference type="FunFam" id="3.40.50.970:FF:000001">
    <property type="entry name" value="Pyruvate dehydrogenase E1 beta subunit"/>
    <property type="match status" value="1"/>
</dbReference>
<accession>A0A7I9VN96</accession>
<dbReference type="EMBL" id="BJTG01000006">
    <property type="protein sequence ID" value="GEJ57861.1"/>
    <property type="molecule type" value="Genomic_DNA"/>
</dbReference>
<evidence type="ECO:0000256" key="1">
    <source>
        <dbReference type="ARBA" id="ARBA00001964"/>
    </source>
</evidence>
<evidence type="ECO:0000256" key="3">
    <source>
        <dbReference type="ARBA" id="ARBA00023052"/>
    </source>
</evidence>